<comment type="caution">
    <text evidence="3">The sequence shown here is derived from an EMBL/GenBank/DDBJ whole genome shotgun (WGS) entry which is preliminary data.</text>
</comment>
<dbReference type="PRINTS" id="PR00412">
    <property type="entry name" value="EPOXHYDRLASE"/>
</dbReference>
<dbReference type="PANTHER" id="PTHR43798">
    <property type="entry name" value="MONOACYLGLYCEROL LIPASE"/>
    <property type="match status" value="1"/>
</dbReference>
<dbReference type="SUPFAM" id="SSF53474">
    <property type="entry name" value="alpha/beta-Hydrolases"/>
    <property type="match status" value="1"/>
</dbReference>
<proteinExistence type="predicted"/>
<evidence type="ECO:0000313" key="4">
    <source>
        <dbReference type="Proteomes" id="UP001610563"/>
    </source>
</evidence>
<accession>A0ABR4G4J0</accession>
<name>A0ABR4G4J0_9EURO</name>
<reference evidence="3 4" key="1">
    <citation type="submission" date="2024-07" db="EMBL/GenBank/DDBJ databases">
        <title>Section-level genome sequencing and comparative genomics of Aspergillus sections Usti and Cavernicolus.</title>
        <authorList>
            <consortium name="Lawrence Berkeley National Laboratory"/>
            <person name="Nybo J.L."/>
            <person name="Vesth T.C."/>
            <person name="Theobald S."/>
            <person name="Frisvad J.C."/>
            <person name="Larsen T.O."/>
            <person name="Kjaerboelling I."/>
            <person name="Rothschild-Mancinelli K."/>
            <person name="Lyhne E.K."/>
            <person name="Kogle M.E."/>
            <person name="Barry K."/>
            <person name="Clum A."/>
            <person name="Na H."/>
            <person name="Ledsgaard L."/>
            <person name="Lin J."/>
            <person name="Lipzen A."/>
            <person name="Kuo A."/>
            <person name="Riley R."/>
            <person name="Mondo S."/>
            <person name="Labutti K."/>
            <person name="Haridas S."/>
            <person name="Pangalinan J."/>
            <person name="Salamov A.A."/>
            <person name="Simmons B.A."/>
            <person name="Magnuson J.K."/>
            <person name="Chen J."/>
            <person name="Drula E."/>
            <person name="Henrissat B."/>
            <person name="Wiebenga A."/>
            <person name="Lubbers R.J."/>
            <person name="Gomes A.C."/>
            <person name="Makela M.R."/>
            <person name="Stajich J."/>
            <person name="Grigoriev I.V."/>
            <person name="Mortensen U.H."/>
            <person name="De Vries R.P."/>
            <person name="Baker S.E."/>
            <person name="Andersen M.R."/>
        </authorList>
    </citation>
    <scope>NUCLEOTIDE SEQUENCE [LARGE SCALE GENOMIC DNA]</scope>
    <source>
        <strain evidence="3 4">CBS 209.92</strain>
    </source>
</reference>
<keyword evidence="1 3" id="KW-0378">Hydrolase</keyword>
<dbReference type="Pfam" id="PF12697">
    <property type="entry name" value="Abhydrolase_6"/>
    <property type="match status" value="1"/>
</dbReference>
<evidence type="ECO:0000256" key="1">
    <source>
        <dbReference type="ARBA" id="ARBA00022801"/>
    </source>
</evidence>
<protein>
    <submittedName>
        <fullName evidence="3">Alpha/Beta hydrolase protein</fullName>
    </submittedName>
</protein>
<keyword evidence="4" id="KW-1185">Reference proteome</keyword>
<gene>
    <name evidence="3" type="ORF">BJX66DRAFT_217420</name>
</gene>
<dbReference type="Gene3D" id="3.40.50.1820">
    <property type="entry name" value="alpha/beta hydrolase"/>
    <property type="match status" value="1"/>
</dbReference>
<dbReference type="PANTHER" id="PTHR43798:SF31">
    <property type="entry name" value="AB HYDROLASE SUPERFAMILY PROTEIN YCLE"/>
    <property type="match status" value="1"/>
</dbReference>
<sequence>MSSTFFSTASQTSIHARITHPFKQSDKPLLVFLHYWGGASSTWYKLTSLETPTCLSDAYPTAAVDLRGWGKSTGPLDDERAYSVSAMAADVASVLLQLHQDADNGSLLANGFVLIGQSMGAKVALAALSQLSDTLLKAPKGVVLVAPAPPTPLALPAEMREQQRGAYASAESVRWTVTNVLANPDNLSELDLETVVRDSLSGNPLAKTAWPSYGMEEDISKAAKNVLSNLATRIPVRALAGELDIVEPRERVEKEVCQFLEDAGADVSFRVVDGVKHLIPLERPEAIYEAVVGL</sequence>
<evidence type="ECO:0000313" key="3">
    <source>
        <dbReference type="EMBL" id="KAL2793938.1"/>
    </source>
</evidence>
<dbReference type="InterPro" id="IPR029058">
    <property type="entry name" value="AB_hydrolase_fold"/>
</dbReference>
<dbReference type="InterPro" id="IPR000639">
    <property type="entry name" value="Epox_hydrolase-like"/>
</dbReference>
<dbReference type="EMBL" id="JBFTWV010000051">
    <property type="protein sequence ID" value="KAL2793938.1"/>
    <property type="molecule type" value="Genomic_DNA"/>
</dbReference>
<evidence type="ECO:0000259" key="2">
    <source>
        <dbReference type="Pfam" id="PF12697"/>
    </source>
</evidence>
<dbReference type="InterPro" id="IPR050266">
    <property type="entry name" value="AB_hydrolase_sf"/>
</dbReference>
<organism evidence="3 4">
    <name type="scientific">Aspergillus keveii</name>
    <dbReference type="NCBI Taxonomy" id="714993"/>
    <lineage>
        <taxon>Eukaryota</taxon>
        <taxon>Fungi</taxon>
        <taxon>Dikarya</taxon>
        <taxon>Ascomycota</taxon>
        <taxon>Pezizomycotina</taxon>
        <taxon>Eurotiomycetes</taxon>
        <taxon>Eurotiomycetidae</taxon>
        <taxon>Eurotiales</taxon>
        <taxon>Aspergillaceae</taxon>
        <taxon>Aspergillus</taxon>
        <taxon>Aspergillus subgen. Nidulantes</taxon>
    </lineage>
</organism>
<dbReference type="InterPro" id="IPR000073">
    <property type="entry name" value="AB_hydrolase_1"/>
</dbReference>
<feature type="domain" description="AB hydrolase-1" evidence="2">
    <location>
        <begin position="30"/>
        <end position="290"/>
    </location>
</feature>
<dbReference type="Proteomes" id="UP001610563">
    <property type="component" value="Unassembled WGS sequence"/>
</dbReference>
<dbReference type="GO" id="GO:0016787">
    <property type="term" value="F:hydrolase activity"/>
    <property type="evidence" value="ECO:0007669"/>
    <property type="project" value="UniProtKB-KW"/>
</dbReference>